<dbReference type="STRING" id="259564.Mbur_2235"/>
<sequence length="95" mass="10881">MVTVNLTDFSNHKKHVINMEIDNCHHEWDHTQNEYLPVVESIKKHHACKDCGLINHSPQTTHLKTGKLIALIKEMFEKNNAHGGKSTITLRTSNK</sequence>
<dbReference type="HOGENOM" id="CLU_2366184_0_0_2"/>
<dbReference type="EMBL" id="CP000300">
    <property type="protein sequence ID" value="ABE53098.1"/>
    <property type="molecule type" value="Genomic_DNA"/>
</dbReference>
<evidence type="ECO:0000313" key="2">
    <source>
        <dbReference type="Proteomes" id="UP000001979"/>
    </source>
</evidence>
<dbReference type="RefSeq" id="WP_011500234.1">
    <property type="nucleotide sequence ID" value="NC_007955.1"/>
</dbReference>
<dbReference type="Proteomes" id="UP000001979">
    <property type="component" value="Chromosome"/>
</dbReference>
<evidence type="ECO:0000313" key="1">
    <source>
        <dbReference type="EMBL" id="ABE53098.1"/>
    </source>
</evidence>
<name>Q12TX8_METBU</name>
<accession>Q12TX8</accession>
<dbReference type="GeneID" id="3998847"/>
<gene>
    <name evidence="1" type="ordered locus">Mbur_2235</name>
</gene>
<dbReference type="AlphaFoldDB" id="Q12TX8"/>
<dbReference type="KEGG" id="mbu:Mbur_2235"/>
<organism evidence="1 2">
    <name type="scientific">Methanococcoides burtonii (strain DSM 6242 / NBRC 107633 / OCM 468 / ACE-M)</name>
    <dbReference type="NCBI Taxonomy" id="259564"/>
    <lineage>
        <taxon>Archaea</taxon>
        <taxon>Methanobacteriati</taxon>
        <taxon>Methanobacteriota</taxon>
        <taxon>Stenosarchaea group</taxon>
        <taxon>Methanomicrobia</taxon>
        <taxon>Methanosarcinales</taxon>
        <taxon>Methanosarcinaceae</taxon>
        <taxon>Methanococcoides</taxon>
    </lineage>
</organism>
<protein>
    <submittedName>
        <fullName evidence="1">Uncharacterized protein</fullName>
    </submittedName>
</protein>
<proteinExistence type="predicted"/>
<reference evidence="2" key="1">
    <citation type="journal article" date="2009" name="ISME J.">
        <title>The genome sequence of the psychrophilic archaeon, Methanococcoides burtonii: the role of genome evolution in cold adaptation.</title>
        <authorList>
            <person name="Allen M.A."/>
            <person name="Lauro F.M."/>
            <person name="Williams T.J."/>
            <person name="Burg D."/>
            <person name="Siddiqui K.S."/>
            <person name="De Francisci D."/>
            <person name="Chong K.W."/>
            <person name="Pilak O."/>
            <person name="Chew H.H."/>
            <person name="De Maere M.Z."/>
            <person name="Ting L."/>
            <person name="Katrib M."/>
            <person name="Ng C."/>
            <person name="Sowers K.R."/>
            <person name="Galperin M.Y."/>
            <person name="Anderson I.J."/>
            <person name="Ivanova N."/>
            <person name="Dalin E."/>
            <person name="Martinez M."/>
            <person name="Lapidus A."/>
            <person name="Hauser L."/>
            <person name="Land M."/>
            <person name="Thomas T."/>
            <person name="Cavicchioli R."/>
        </authorList>
    </citation>
    <scope>NUCLEOTIDE SEQUENCE [LARGE SCALE GENOMIC DNA]</scope>
    <source>
        <strain evidence="2">DSM 6242 / NBRC 107633 / OCM 468 / ACE-M</strain>
    </source>
</reference>
<keyword evidence="2" id="KW-1185">Reference proteome</keyword>